<proteinExistence type="predicted"/>
<reference evidence="2 3" key="1">
    <citation type="journal article" date="2021" name="Elife">
        <title>Chloroplast acquisition without the gene transfer in kleptoplastic sea slugs, Plakobranchus ocellatus.</title>
        <authorList>
            <person name="Maeda T."/>
            <person name="Takahashi S."/>
            <person name="Yoshida T."/>
            <person name="Shimamura S."/>
            <person name="Takaki Y."/>
            <person name="Nagai Y."/>
            <person name="Toyoda A."/>
            <person name="Suzuki Y."/>
            <person name="Arimoto A."/>
            <person name="Ishii H."/>
            <person name="Satoh N."/>
            <person name="Nishiyama T."/>
            <person name="Hasebe M."/>
            <person name="Maruyama T."/>
            <person name="Minagawa J."/>
            <person name="Obokata J."/>
            <person name="Shigenobu S."/>
        </authorList>
    </citation>
    <scope>NUCLEOTIDE SEQUENCE [LARGE SCALE GENOMIC DNA]</scope>
</reference>
<evidence type="ECO:0000313" key="3">
    <source>
        <dbReference type="Proteomes" id="UP000735302"/>
    </source>
</evidence>
<sequence>MEFQVKPPLPNRSCHHGVPTGPVLESLPTRLNSRDCKREQGSGRRVSGMAGQRLAEKNMTANMAAHIPRYGAVFAQPAGIARFNVWSLEYSRASSQQGAHETARSCEHFD</sequence>
<dbReference type="AlphaFoldDB" id="A0AAV3YVE5"/>
<evidence type="ECO:0000313" key="2">
    <source>
        <dbReference type="EMBL" id="GFN86121.1"/>
    </source>
</evidence>
<accession>A0AAV3YVE5</accession>
<evidence type="ECO:0000256" key="1">
    <source>
        <dbReference type="SAM" id="MobiDB-lite"/>
    </source>
</evidence>
<protein>
    <submittedName>
        <fullName evidence="2">Uncharacterized protein</fullName>
    </submittedName>
</protein>
<dbReference type="EMBL" id="BLXT01001496">
    <property type="protein sequence ID" value="GFN86121.1"/>
    <property type="molecule type" value="Genomic_DNA"/>
</dbReference>
<organism evidence="2 3">
    <name type="scientific">Plakobranchus ocellatus</name>
    <dbReference type="NCBI Taxonomy" id="259542"/>
    <lineage>
        <taxon>Eukaryota</taxon>
        <taxon>Metazoa</taxon>
        <taxon>Spiralia</taxon>
        <taxon>Lophotrochozoa</taxon>
        <taxon>Mollusca</taxon>
        <taxon>Gastropoda</taxon>
        <taxon>Heterobranchia</taxon>
        <taxon>Euthyneura</taxon>
        <taxon>Panpulmonata</taxon>
        <taxon>Sacoglossa</taxon>
        <taxon>Placobranchoidea</taxon>
        <taxon>Plakobranchidae</taxon>
        <taxon>Plakobranchus</taxon>
    </lineage>
</organism>
<dbReference type="Proteomes" id="UP000735302">
    <property type="component" value="Unassembled WGS sequence"/>
</dbReference>
<gene>
    <name evidence="2" type="ORF">PoB_001262700</name>
</gene>
<feature type="region of interest" description="Disordered" evidence="1">
    <location>
        <begin position="1"/>
        <end position="50"/>
    </location>
</feature>
<keyword evidence="3" id="KW-1185">Reference proteome</keyword>
<feature type="compositionally biased region" description="Basic and acidic residues" evidence="1">
    <location>
        <begin position="32"/>
        <end position="42"/>
    </location>
</feature>
<name>A0AAV3YVE5_9GAST</name>
<comment type="caution">
    <text evidence="2">The sequence shown here is derived from an EMBL/GenBank/DDBJ whole genome shotgun (WGS) entry which is preliminary data.</text>
</comment>